<evidence type="ECO:0008006" key="3">
    <source>
        <dbReference type="Google" id="ProtNLM"/>
    </source>
</evidence>
<dbReference type="InterPro" id="IPR011006">
    <property type="entry name" value="CheY-like_superfamily"/>
</dbReference>
<dbReference type="SUPFAM" id="SSF52172">
    <property type="entry name" value="CheY-like"/>
    <property type="match status" value="1"/>
</dbReference>
<accession>A0ABP9WW28</accession>
<dbReference type="Proteomes" id="UP001428290">
    <property type="component" value="Unassembled WGS sequence"/>
</dbReference>
<evidence type="ECO:0000313" key="2">
    <source>
        <dbReference type="Proteomes" id="UP001428290"/>
    </source>
</evidence>
<keyword evidence="2" id="KW-1185">Reference proteome</keyword>
<dbReference type="EMBL" id="BAABRU010000004">
    <property type="protein sequence ID" value="GAA5527420.1"/>
    <property type="molecule type" value="Genomic_DNA"/>
</dbReference>
<dbReference type="RefSeq" id="WP_345721059.1">
    <property type="nucleotide sequence ID" value="NZ_BAABRU010000004.1"/>
</dbReference>
<dbReference type="Gene3D" id="3.40.50.2300">
    <property type="match status" value="1"/>
</dbReference>
<reference evidence="1 2" key="1">
    <citation type="submission" date="2024-02" db="EMBL/GenBank/DDBJ databases">
        <title>Herpetosiphon gulosus NBRC 112829.</title>
        <authorList>
            <person name="Ichikawa N."/>
            <person name="Katano-Makiyama Y."/>
            <person name="Hidaka K."/>
        </authorList>
    </citation>
    <scope>NUCLEOTIDE SEQUENCE [LARGE SCALE GENOMIC DNA]</scope>
    <source>
        <strain evidence="1 2">NBRC 112829</strain>
    </source>
</reference>
<name>A0ABP9WW28_9CHLR</name>
<evidence type="ECO:0000313" key="1">
    <source>
        <dbReference type="EMBL" id="GAA5527420.1"/>
    </source>
</evidence>
<protein>
    <recommendedName>
        <fullName evidence="3">Response regulatory domain-containing protein</fullName>
    </recommendedName>
</protein>
<organism evidence="1 2">
    <name type="scientific">Herpetosiphon gulosus</name>
    <dbReference type="NCBI Taxonomy" id="1973496"/>
    <lineage>
        <taxon>Bacteria</taxon>
        <taxon>Bacillati</taxon>
        <taxon>Chloroflexota</taxon>
        <taxon>Chloroflexia</taxon>
        <taxon>Herpetosiphonales</taxon>
        <taxon>Herpetosiphonaceae</taxon>
        <taxon>Herpetosiphon</taxon>
    </lineage>
</organism>
<proteinExistence type="predicted"/>
<gene>
    <name evidence="1" type="ORF">Hgul01_01206</name>
</gene>
<sequence>MQRLSIATISIASRRAMLHSLINPNPTYELIADITHAEALQLLPNLQPDIVVLDAAMLNINPLVALKSLAQWPNRPAIIVLTSAVGYEQRLWHDLGAQAIARLEQPETIEQALAQIAHQAQLQAA</sequence>
<comment type="caution">
    <text evidence="1">The sequence shown here is derived from an EMBL/GenBank/DDBJ whole genome shotgun (WGS) entry which is preliminary data.</text>
</comment>